<dbReference type="Proteomes" id="UP000184671">
    <property type="component" value="Unassembled WGS sequence"/>
</dbReference>
<accession>A0A1M4MLK0</accession>
<reference evidence="1 2" key="1">
    <citation type="submission" date="2016-08" db="EMBL/GenBank/DDBJ databases">
        <authorList>
            <person name="Seilhamer J.J."/>
        </authorList>
    </citation>
    <scope>NUCLEOTIDE SEQUENCE [LARGE SCALE GENOMIC DNA]</scope>
    <source>
        <strain evidence="1">L21-II-0</strain>
    </source>
</reference>
<evidence type="ECO:0000313" key="2">
    <source>
        <dbReference type="Proteomes" id="UP000184671"/>
    </source>
</evidence>
<dbReference type="SUPFAM" id="SSF46785">
    <property type="entry name" value="Winged helix' DNA-binding domain"/>
    <property type="match status" value="1"/>
</dbReference>
<dbReference type="InterPro" id="IPR036390">
    <property type="entry name" value="WH_DNA-bd_sf"/>
</dbReference>
<organism evidence="1 2">
    <name type="scientific">Methanoculleus chikugoensis</name>
    <dbReference type="NCBI Taxonomy" id="118126"/>
    <lineage>
        <taxon>Archaea</taxon>
        <taxon>Methanobacteriati</taxon>
        <taxon>Methanobacteriota</taxon>
        <taxon>Stenosarchaea group</taxon>
        <taxon>Methanomicrobia</taxon>
        <taxon>Methanomicrobiales</taxon>
        <taxon>Methanomicrobiaceae</taxon>
        <taxon>Methanoculleus</taxon>
    </lineage>
</organism>
<name>A0A1M4MLK0_9EURY</name>
<sequence>MTLNETQQKVLFKIGMSPGSNALSIAKELDRDQSGINKICHALRKWGLITATKKENIKKARVNELRLTALGFALVLETMSTSHLGHSDKSLPRDYHAKVMSLLSSNRDLHEGIDIFFDFYSFFTKQNNNPDYSFYMIRPMLSTVNRYLGTYKFNLRLRSTNLGGEDYDKTIQRDLYVRLFFGLWNFMHFRNPAVWLPPDSSSTDGHEDAKEYEQEIEFYRGKILPRFQKSRGWDLILEELANREAECARVNALRTWIQKN</sequence>
<dbReference type="EMBL" id="FMID01000040">
    <property type="protein sequence ID" value="SCL75746.1"/>
    <property type="molecule type" value="Genomic_DNA"/>
</dbReference>
<dbReference type="Gene3D" id="1.10.10.10">
    <property type="entry name" value="Winged helix-like DNA-binding domain superfamily/Winged helix DNA-binding domain"/>
    <property type="match status" value="1"/>
</dbReference>
<dbReference type="InterPro" id="IPR036388">
    <property type="entry name" value="WH-like_DNA-bd_sf"/>
</dbReference>
<gene>
    <name evidence="1" type="ORF">L21_1658</name>
</gene>
<evidence type="ECO:0000313" key="1">
    <source>
        <dbReference type="EMBL" id="SCL75746.1"/>
    </source>
</evidence>
<dbReference type="RefSeq" id="WP_074369990.1">
    <property type="nucleotide sequence ID" value="NZ_FMID01000040.1"/>
</dbReference>
<proteinExistence type="predicted"/>
<dbReference type="AlphaFoldDB" id="A0A1M4MLK0"/>
<protein>
    <submittedName>
        <fullName evidence="1">Uncharacterized protein</fullName>
    </submittedName>
</protein>